<reference evidence="2" key="1">
    <citation type="journal article" date="2014" name="Nat. Commun.">
        <title>The emerging biofuel crop Camelina sativa retains a highly undifferentiated hexaploid genome structure.</title>
        <authorList>
            <person name="Kagale S."/>
            <person name="Koh C."/>
            <person name="Nixon J."/>
            <person name="Bollina V."/>
            <person name="Clarke W.E."/>
            <person name="Tuteja R."/>
            <person name="Spillane C."/>
            <person name="Robinson S.J."/>
            <person name="Links M.G."/>
            <person name="Clarke C."/>
            <person name="Higgins E.E."/>
            <person name="Huebert T."/>
            <person name="Sharpe A.G."/>
            <person name="Parkin I.A."/>
        </authorList>
    </citation>
    <scope>NUCLEOTIDE SEQUENCE [LARGE SCALE GENOMIC DNA]</scope>
    <source>
        <strain evidence="2">cv. DH55</strain>
    </source>
</reference>
<evidence type="ECO:0000259" key="1">
    <source>
        <dbReference type="PROSITE" id="PS50181"/>
    </source>
</evidence>
<reference evidence="3" key="2">
    <citation type="submission" date="2025-08" db="UniProtKB">
        <authorList>
            <consortium name="RefSeq"/>
        </authorList>
    </citation>
    <scope>IDENTIFICATION</scope>
    <source>
        <tissue evidence="3">Leaf</tissue>
    </source>
</reference>
<dbReference type="InterPro" id="IPR006527">
    <property type="entry name" value="F-box-assoc_dom_typ1"/>
</dbReference>
<sequence>MMAESKKRVKRQQQQRTKDFHVEMYLPEELEMEILSRAPLASLARLRWASKRWNDLIKDILEKKQSQVIMLIGFRVCLVSVDLHGIHNSKVKVISQFSLRDPLSSNSSEEVEIRNVFHCEGLLLCTTKDSNKLVVWNPCSRETMWIQPRDTYKQNDYFALGKSSCNKYKILRVDQHNNLMPSFLEFEIYDFTSNSWRVVGGTIEWFIPRWNGRGGVSVKGDTYWLASTQKNTREDFLLSFDFSTERFVSVSLPGNHLSHQVISLSVTREDQKLCLLATQSGKVHDIDVWIATKIDKTLVNQENKTTIERLVAASWSKFLSLDLANLHQRFRFFNGMNFLVDQEKKVLLCSSMRGGPNTFLHVVGGGKYIQVAHNDAETTWSLVLSYVPSFVQIQPTMFLE</sequence>
<dbReference type="PANTHER" id="PTHR31672">
    <property type="entry name" value="BNACNNG10540D PROTEIN"/>
    <property type="match status" value="1"/>
</dbReference>
<dbReference type="InterPro" id="IPR001810">
    <property type="entry name" value="F-box_dom"/>
</dbReference>
<dbReference type="NCBIfam" id="TIGR01640">
    <property type="entry name" value="F_box_assoc_1"/>
    <property type="match status" value="1"/>
</dbReference>
<dbReference type="InterPro" id="IPR017451">
    <property type="entry name" value="F-box-assoc_interact_dom"/>
</dbReference>
<dbReference type="PANTHER" id="PTHR31672:SF13">
    <property type="entry name" value="F-BOX PROTEIN CPR30-LIKE"/>
    <property type="match status" value="1"/>
</dbReference>
<evidence type="ECO:0000313" key="3">
    <source>
        <dbReference type="RefSeq" id="XP_010466335.1"/>
    </source>
</evidence>
<dbReference type="InterPro" id="IPR036047">
    <property type="entry name" value="F-box-like_dom_sf"/>
</dbReference>
<dbReference type="SUPFAM" id="SSF81383">
    <property type="entry name" value="F-box domain"/>
    <property type="match status" value="1"/>
</dbReference>
<dbReference type="SUPFAM" id="SSF50965">
    <property type="entry name" value="Galactose oxidase, central domain"/>
    <property type="match status" value="1"/>
</dbReference>
<gene>
    <name evidence="3" type="primary">LOC104746531</name>
</gene>
<dbReference type="RefSeq" id="XP_010466335.1">
    <property type="nucleotide sequence ID" value="XM_010468033.1"/>
</dbReference>
<dbReference type="Pfam" id="PF12937">
    <property type="entry name" value="F-box-like"/>
    <property type="match status" value="1"/>
</dbReference>
<evidence type="ECO:0000313" key="2">
    <source>
        <dbReference type="Proteomes" id="UP000694864"/>
    </source>
</evidence>
<dbReference type="Gene3D" id="1.20.1280.50">
    <property type="match status" value="1"/>
</dbReference>
<protein>
    <submittedName>
        <fullName evidence="3">F-box protein At4g10190</fullName>
    </submittedName>
</protein>
<dbReference type="InterPro" id="IPR050796">
    <property type="entry name" value="SCF_F-box_component"/>
</dbReference>
<dbReference type="GeneID" id="104746531"/>
<organism evidence="2 3">
    <name type="scientific">Camelina sativa</name>
    <name type="common">False flax</name>
    <name type="synonym">Myagrum sativum</name>
    <dbReference type="NCBI Taxonomy" id="90675"/>
    <lineage>
        <taxon>Eukaryota</taxon>
        <taxon>Viridiplantae</taxon>
        <taxon>Streptophyta</taxon>
        <taxon>Embryophyta</taxon>
        <taxon>Tracheophyta</taxon>
        <taxon>Spermatophyta</taxon>
        <taxon>Magnoliopsida</taxon>
        <taxon>eudicotyledons</taxon>
        <taxon>Gunneridae</taxon>
        <taxon>Pentapetalae</taxon>
        <taxon>rosids</taxon>
        <taxon>malvids</taxon>
        <taxon>Brassicales</taxon>
        <taxon>Brassicaceae</taxon>
        <taxon>Camelineae</taxon>
        <taxon>Camelina</taxon>
    </lineage>
</organism>
<name>A0ABM0W6D9_CAMSA</name>
<dbReference type="Pfam" id="PF07734">
    <property type="entry name" value="FBA_1"/>
    <property type="match status" value="1"/>
</dbReference>
<feature type="domain" description="F-box" evidence="1">
    <location>
        <begin position="20"/>
        <end position="68"/>
    </location>
</feature>
<keyword evidence="2" id="KW-1185">Reference proteome</keyword>
<dbReference type="PROSITE" id="PS50181">
    <property type="entry name" value="FBOX"/>
    <property type="match status" value="1"/>
</dbReference>
<accession>A0ABM0W6D9</accession>
<dbReference type="InterPro" id="IPR011043">
    <property type="entry name" value="Gal_Oxase/kelch_b-propeller"/>
</dbReference>
<dbReference type="Proteomes" id="UP000694864">
    <property type="component" value="Chromosome 15"/>
</dbReference>
<proteinExistence type="predicted"/>